<reference evidence="2 3" key="1">
    <citation type="submission" date="2015-09" db="EMBL/GenBank/DDBJ databases">
        <title>Genome of Desulfovibrio dechloracetivorans BerOc1, a mercury methylating strain isolated from highly hydrocarbons and metals contaminated coastal sediments.</title>
        <authorList>
            <person name="Goni Urriza M."/>
            <person name="Gassie C."/>
            <person name="Bouchez O."/>
            <person name="Klopp C."/>
            <person name="Ranchou-Peyruse A."/>
            <person name="Remy G."/>
        </authorList>
    </citation>
    <scope>NUCLEOTIDE SEQUENCE [LARGE SCALE GENOMIC DNA]</scope>
    <source>
        <strain evidence="2 3">BerOc1</strain>
    </source>
</reference>
<evidence type="ECO:0000313" key="3">
    <source>
        <dbReference type="Proteomes" id="UP000181901"/>
    </source>
</evidence>
<dbReference type="NCBIfam" id="NF033547">
    <property type="entry name" value="transpos_IS1595"/>
    <property type="match status" value="1"/>
</dbReference>
<dbReference type="InterPro" id="IPR053164">
    <property type="entry name" value="IS1016-like_transposase"/>
</dbReference>
<dbReference type="InterPro" id="IPR024442">
    <property type="entry name" value="Transposase_Zn_ribbon"/>
</dbReference>
<accession>A0A1J5MWL6</accession>
<keyword evidence="3" id="KW-1185">Reference proteome</keyword>
<organism evidence="2 3">
    <name type="scientific">Pseudodesulfovibrio hydrargyri</name>
    <dbReference type="NCBI Taxonomy" id="2125990"/>
    <lineage>
        <taxon>Bacteria</taxon>
        <taxon>Pseudomonadati</taxon>
        <taxon>Thermodesulfobacteriota</taxon>
        <taxon>Desulfovibrionia</taxon>
        <taxon>Desulfovibrionales</taxon>
        <taxon>Desulfovibrionaceae</taxon>
    </lineage>
</organism>
<dbReference type="RefSeq" id="WP_071546347.1">
    <property type="nucleotide sequence ID" value="NZ_LKAQ01000004.1"/>
</dbReference>
<dbReference type="OrthoDB" id="5365332at2"/>
<evidence type="ECO:0000313" key="2">
    <source>
        <dbReference type="EMBL" id="OIQ50957.1"/>
    </source>
</evidence>
<dbReference type="AlphaFoldDB" id="A0A1J5MWL6"/>
<evidence type="ECO:0000259" key="1">
    <source>
        <dbReference type="SMART" id="SM01126"/>
    </source>
</evidence>
<sequence length="352" mass="40241">MPSKNHTHEQHFLLSAKARSLSIPQIAEWDEETVFKTFRELRWPKTGGEPYCPICGSVDHYFIKGRRQWRCKDCGRTYSVTSGTWLHSSNLPLKTILIAMVLLANAVKGVSASQLMRHLDVQYKTAYTLYHKLRSALLGTRYDQPAMKGEIQTDGAYLNPYKRPANRAMDRPDGDRESSMPESCILVIRQAGEKGKGATRTLTYVIDKENAKDIQYHVEDNVQPGSTIVSDEHSAYGNLQVNFERVVVNHKICYCGPEGENTNQAESFFARFRRMFKGQIHRASREYLELYANEVAYREDTRRWDNGRIAFDMLGRMLTLADDSPFRGYWSRSRRNPAVASLESPPSFPLAA</sequence>
<gene>
    <name evidence="2" type="ORF">BerOc1_02902</name>
</gene>
<dbReference type="InterPro" id="IPR024445">
    <property type="entry name" value="Tnp_ISXO2-like"/>
</dbReference>
<comment type="caution">
    <text evidence="2">The sequence shown here is derived from an EMBL/GenBank/DDBJ whole genome shotgun (WGS) entry which is preliminary data.</text>
</comment>
<dbReference type="Proteomes" id="UP000181901">
    <property type="component" value="Unassembled WGS sequence"/>
</dbReference>
<dbReference type="PANTHER" id="PTHR47163">
    <property type="entry name" value="DDE_TNP_IS1595 DOMAIN-CONTAINING PROTEIN"/>
    <property type="match status" value="1"/>
</dbReference>
<protein>
    <submittedName>
        <fullName evidence="2">ISXO2-like transposase domain protein</fullName>
    </submittedName>
</protein>
<dbReference type="Pfam" id="PF12762">
    <property type="entry name" value="DDE_Tnp_IS1595"/>
    <property type="match status" value="1"/>
</dbReference>
<name>A0A1J5MWL6_9BACT</name>
<dbReference type="Pfam" id="PF12760">
    <property type="entry name" value="Zn_ribbon_IS1595"/>
    <property type="match status" value="1"/>
</dbReference>
<dbReference type="PANTHER" id="PTHR47163:SF2">
    <property type="entry name" value="SI:DKEY-17M8.2"/>
    <property type="match status" value="1"/>
</dbReference>
<dbReference type="SMART" id="SM01126">
    <property type="entry name" value="DDE_Tnp_IS1595"/>
    <property type="match status" value="1"/>
</dbReference>
<dbReference type="EMBL" id="LKAQ01000004">
    <property type="protein sequence ID" value="OIQ50957.1"/>
    <property type="molecule type" value="Genomic_DNA"/>
</dbReference>
<feature type="domain" description="ISXO2-like transposase" evidence="1">
    <location>
        <begin position="146"/>
        <end position="300"/>
    </location>
</feature>
<proteinExistence type="predicted"/>